<evidence type="ECO:0000313" key="2">
    <source>
        <dbReference type="Proteomes" id="UP000828390"/>
    </source>
</evidence>
<name>A0A9D3Y963_DREPO</name>
<sequence>MNLQKRGSCGHVKARWDSHDTCLACTGCTLLKKCAVCDLLSSETWEQAVRRRTSISRKRHEPLTDVNDPVTSLVTDDQLTFQSPDTGHDGGVVCR</sequence>
<gene>
    <name evidence="1" type="ORF">DPMN_081995</name>
</gene>
<evidence type="ECO:0000313" key="1">
    <source>
        <dbReference type="EMBL" id="KAH3694556.1"/>
    </source>
</evidence>
<keyword evidence="2" id="KW-1185">Reference proteome</keyword>
<dbReference type="AlphaFoldDB" id="A0A9D3Y963"/>
<organism evidence="1 2">
    <name type="scientific">Dreissena polymorpha</name>
    <name type="common">Zebra mussel</name>
    <name type="synonym">Mytilus polymorpha</name>
    <dbReference type="NCBI Taxonomy" id="45954"/>
    <lineage>
        <taxon>Eukaryota</taxon>
        <taxon>Metazoa</taxon>
        <taxon>Spiralia</taxon>
        <taxon>Lophotrochozoa</taxon>
        <taxon>Mollusca</taxon>
        <taxon>Bivalvia</taxon>
        <taxon>Autobranchia</taxon>
        <taxon>Heteroconchia</taxon>
        <taxon>Euheterodonta</taxon>
        <taxon>Imparidentia</taxon>
        <taxon>Neoheterodontei</taxon>
        <taxon>Myida</taxon>
        <taxon>Dreissenoidea</taxon>
        <taxon>Dreissenidae</taxon>
        <taxon>Dreissena</taxon>
    </lineage>
</organism>
<protein>
    <submittedName>
        <fullName evidence="1">Uncharacterized protein</fullName>
    </submittedName>
</protein>
<reference evidence="1" key="1">
    <citation type="journal article" date="2019" name="bioRxiv">
        <title>The Genome of the Zebra Mussel, Dreissena polymorpha: A Resource for Invasive Species Research.</title>
        <authorList>
            <person name="McCartney M.A."/>
            <person name="Auch B."/>
            <person name="Kono T."/>
            <person name="Mallez S."/>
            <person name="Zhang Y."/>
            <person name="Obille A."/>
            <person name="Becker A."/>
            <person name="Abrahante J.E."/>
            <person name="Garbe J."/>
            <person name="Badalamenti J.P."/>
            <person name="Herman A."/>
            <person name="Mangelson H."/>
            <person name="Liachko I."/>
            <person name="Sullivan S."/>
            <person name="Sone E.D."/>
            <person name="Koren S."/>
            <person name="Silverstein K.A.T."/>
            <person name="Beckman K.B."/>
            <person name="Gohl D.M."/>
        </authorList>
    </citation>
    <scope>NUCLEOTIDE SEQUENCE</scope>
    <source>
        <strain evidence="1">Duluth1</strain>
        <tissue evidence="1">Whole animal</tissue>
    </source>
</reference>
<proteinExistence type="predicted"/>
<dbReference type="EMBL" id="JAIWYP010000016">
    <property type="protein sequence ID" value="KAH3694556.1"/>
    <property type="molecule type" value="Genomic_DNA"/>
</dbReference>
<accession>A0A9D3Y963</accession>
<comment type="caution">
    <text evidence="1">The sequence shown here is derived from an EMBL/GenBank/DDBJ whole genome shotgun (WGS) entry which is preliminary data.</text>
</comment>
<reference evidence="1" key="2">
    <citation type="submission" date="2020-11" db="EMBL/GenBank/DDBJ databases">
        <authorList>
            <person name="McCartney M.A."/>
            <person name="Auch B."/>
            <person name="Kono T."/>
            <person name="Mallez S."/>
            <person name="Becker A."/>
            <person name="Gohl D.M."/>
            <person name="Silverstein K.A.T."/>
            <person name="Koren S."/>
            <person name="Bechman K.B."/>
            <person name="Herman A."/>
            <person name="Abrahante J.E."/>
            <person name="Garbe J."/>
        </authorList>
    </citation>
    <scope>NUCLEOTIDE SEQUENCE</scope>
    <source>
        <strain evidence="1">Duluth1</strain>
        <tissue evidence="1">Whole animal</tissue>
    </source>
</reference>
<dbReference type="Proteomes" id="UP000828390">
    <property type="component" value="Unassembled WGS sequence"/>
</dbReference>